<dbReference type="InterPro" id="IPR045060">
    <property type="entry name" value="Phe-tRNA-ligase_IIc_bsu"/>
</dbReference>
<dbReference type="CDD" id="cd00769">
    <property type="entry name" value="PheRS_beta_core"/>
    <property type="match status" value="1"/>
</dbReference>
<dbReference type="SUPFAM" id="SSF50249">
    <property type="entry name" value="Nucleic acid-binding proteins"/>
    <property type="match status" value="1"/>
</dbReference>
<reference evidence="20" key="1">
    <citation type="journal article" date="2015" name="PeerJ">
        <title>First genomic representation of candidate bacterial phylum KSB3 points to enhanced environmental sensing as a trigger of wastewater bulking.</title>
        <authorList>
            <person name="Sekiguchi Y."/>
            <person name="Ohashi A."/>
            <person name="Parks D.H."/>
            <person name="Yamauchi T."/>
            <person name="Tyson G.W."/>
            <person name="Hugenholtz P."/>
        </authorList>
    </citation>
    <scope>NUCLEOTIDE SEQUENCE [LARGE SCALE GENOMIC DNA]</scope>
</reference>
<dbReference type="SUPFAM" id="SSF55681">
    <property type="entry name" value="Class II aaRS and biotin synthetases"/>
    <property type="match status" value="1"/>
</dbReference>
<dbReference type="HOGENOM" id="CLU_016891_0_0_0"/>
<dbReference type="GO" id="GO:0009328">
    <property type="term" value="C:phenylalanine-tRNA ligase complex"/>
    <property type="evidence" value="ECO:0007669"/>
    <property type="project" value="TreeGrafter"/>
</dbReference>
<dbReference type="InterPro" id="IPR020825">
    <property type="entry name" value="Phe-tRNA_synthase-like_B3/B4"/>
</dbReference>
<keyword evidence="4 15" id="KW-0963">Cytoplasm</keyword>
<feature type="binding site" evidence="15">
    <location>
        <position position="470"/>
    </location>
    <ligand>
        <name>Mg(2+)</name>
        <dbReference type="ChEBI" id="CHEBI:18420"/>
        <note>shared with alpha subunit</note>
    </ligand>
</feature>
<dbReference type="PROSITE" id="PS51447">
    <property type="entry name" value="FDX_ACB"/>
    <property type="match status" value="1"/>
</dbReference>
<sequence length="809" mass="89599">MKVSYRWLQDYVECGDTSVAELADRLTMAGLEVEGLEERTYRFSERIVVGEILDVQIHPEAAELYVCQVDIGETTPITVVCGAPNTAVHVKSPVALPGAELPGGLNVRAAKIRGVTSQGMICAEDELGISDDHRGIMVLAADISVGTPISHEILGIEEDTILEIGLTPNRGDCLSHVGVAREVATLLARPLTFPANDYPEEGQPVAEIATVTIEDPELCPRYTASIMTGVKIGPSPLWLKRRVEHVGMRSINNVVDVTNFVMLELGQPLHAFDLDMLAGRQIIVRRAHQDERFITLDETERQLDDQILMIADGHRRSVGIAGVMGGLNSEISDTTTNILLESAYFSPSSIRKTSKKLGLSTEASYRFERSIDLLKVDYALRRATKLIIELAGGKAAQGIIDCFPLAYTPLNVSLRLSRVTDILGIQIDRETIQHILSTLGFRVLTTEEQGFTVEVPSYRPDVTREIDLIEEIGRIYNYDNIPTQFPSGEIPSKIDNLARDVEGIVRETLLSQGLYEVINYSFFDVSSLEKLGVAAQAPYKQIVPLKNPLTVEQGNLRTTTIPGLLGNVFLNKSNRVENLRFFEIGKVFYQTDTSKRLPDEHTMISAVLTGARSGASWAYAQTPIDFYDLKGIVENLFERLNVSAIFARTTQYPFLHPGEAAEIIVHGKPLGCLGRIHPKVAGHFDLGDERIYLCEFYLAPLVEETSFKKTFQPLPKFPAVFRDLAIVVPANAILASEIEQLIQETGAPLLDRMMLFDRYVGPQIADGHVGFTYSLQYRSLEKTLTDAEVSEVHQCIIDALRSHLGIQIR</sequence>
<dbReference type="InterPro" id="IPR036690">
    <property type="entry name" value="Fdx_antiC-bd_sf"/>
</dbReference>
<dbReference type="Pfam" id="PF17759">
    <property type="entry name" value="tRNA_synthFbeta"/>
    <property type="match status" value="1"/>
</dbReference>
<dbReference type="FunFam" id="2.40.50.140:FF:000045">
    <property type="entry name" value="Phenylalanine--tRNA ligase beta subunit"/>
    <property type="match status" value="1"/>
</dbReference>
<evidence type="ECO:0000256" key="14">
    <source>
        <dbReference type="ARBA" id="ARBA00049255"/>
    </source>
</evidence>
<name>A0A0S6W8W2_VECG1</name>
<dbReference type="EMBL" id="DF820463">
    <property type="protein sequence ID" value="GAK54827.1"/>
    <property type="molecule type" value="Genomic_DNA"/>
</dbReference>
<dbReference type="Proteomes" id="UP000030661">
    <property type="component" value="Unassembled WGS sequence"/>
</dbReference>
<evidence type="ECO:0000256" key="15">
    <source>
        <dbReference type="HAMAP-Rule" id="MF_00283"/>
    </source>
</evidence>
<dbReference type="InterPro" id="IPR009061">
    <property type="entry name" value="DNA-bd_dom_put_sf"/>
</dbReference>
<dbReference type="GO" id="GO:0005524">
    <property type="term" value="F:ATP binding"/>
    <property type="evidence" value="ECO:0007669"/>
    <property type="project" value="UniProtKB-UniRule"/>
</dbReference>
<dbReference type="HAMAP" id="MF_00283">
    <property type="entry name" value="Phe_tRNA_synth_beta1"/>
    <property type="match status" value="1"/>
</dbReference>
<comment type="cofactor">
    <cofactor evidence="15">
        <name>Mg(2+)</name>
        <dbReference type="ChEBI" id="CHEBI:18420"/>
    </cofactor>
    <text evidence="15">Binds 2 magnesium ions per tetramer.</text>
</comment>
<keyword evidence="13 15" id="KW-0030">Aminoacyl-tRNA synthetase</keyword>
<dbReference type="PANTHER" id="PTHR10947">
    <property type="entry name" value="PHENYLALANYL-TRNA SYNTHETASE BETA CHAIN AND LEUCINE-RICH REPEAT-CONTAINING PROTEIN 47"/>
    <property type="match status" value="1"/>
</dbReference>
<comment type="subcellular location">
    <subcellularLocation>
        <location evidence="1 15">Cytoplasm</location>
    </subcellularLocation>
</comment>
<dbReference type="InterPro" id="IPR005121">
    <property type="entry name" value="Fdx_antiC-bd"/>
</dbReference>
<evidence type="ECO:0000256" key="11">
    <source>
        <dbReference type="ARBA" id="ARBA00022884"/>
    </source>
</evidence>
<feature type="domain" description="FDX-ACB" evidence="18">
    <location>
        <begin position="715"/>
        <end position="809"/>
    </location>
</feature>
<dbReference type="Pfam" id="PF03147">
    <property type="entry name" value="FDX-ACB"/>
    <property type="match status" value="1"/>
</dbReference>
<evidence type="ECO:0000259" key="17">
    <source>
        <dbReference type="PROSITE" id="PS50886"/>
    </source>
</evidence>
<dbReference type="Gene3D" id="2.40.50.140">
    <property type="entry name" value="Nucleic acid-binding proteins"/>
    <property type="match status" value="1"/>
</dbReference>
<evidence type="ECO:0000256" key="7">
    <source>
        <dbReference type="ARBA" id="ARBA00022723"/>
    </source>
</evidence>
<keyword evidence="11 16" id="KW-0694">RNA-binding</keyword>
<feature type="binding site" evidence="15">
    <location>
        <position position="461"/>
    </location>
    <ligand>
        <name>Mg(2+)</name>
        <dbReference type="ChEBI" id="CHEBI:18420"/>
        <note>shared with alpha subunit</note>
    </ligand>
</feature>
<accession>A0A0S6W8W2</accession>
<dbReference type="Pfam" id="PF03483">
    <property type="entry name" value="B3_4"/>
    <property type="match status" value="1"/>
</dbReference>
<dbReference type="PROSITE" id="PS51483">
    <property type="entry name" value="B5"/>
    <property type="match status" value="1"/>
</dbReference>
<dbReference type="Pfam" id="PF01588">
    <property type="entry name" value="tRNA_bind"/>
    <property type="match status" value="1"/>
</dbReference>
<keyword evidence="6 15" id="KW-0436">Ligase</keyword>
<comment type="similarity">
    <text evidence="2 15">Belongs to the phenylalanyl-tRNA synthetase beta subunit family. Type 1 subfamily.</text>
</comment>
<dbReference type="SMART" id="SM00896">
    <property type="entry name" value="FDX-ACB"/>
    <property type="match status" value="1"/>
</dbReference>
<dbReference type="Gene3D" id="3.50.40.10">
    <property type="entry name" value="Phenylalanyl-trna Synthetase, Chain B, domain 3"/>
    <property type="match status" value="1"/>
</dbReference>
<dbReference type="InterPro" id="IPR005147">
    <property type="entry name" value="tRNA_synthase_B5-dom"/>
</dbReference>
<keyword evidence="5 16" id="KW-0820">tRNA-binding</keyword>
<dbReference type="STRING" id="1499967.U27_01657"/>
<evidence type="ECO:0000256" key="6">
    <source>
        <dbReference type="ARBA" id="ARBA00022598"/>
    </source>
</evidence>
<dbReference type="GO" id="GO:0000287">
    <property type="term" value="F:magnesium ion binding"/>
    <property type="evidence" value="ECO:0007669"/>
    <property type="project" value="UniProtKB-UniRule"/>
</dbReference>
<feature type="binding site" evidence="15">
    <location>
        <position position="467"/>
    </location>
    <ligand>
        <name>Mg(2+)</name>
        <dbReference type="ChEBI" id="CHEBI:18420"/>
        <note>shared with alpha subunit</note>
    </ligand>
</feature>
<dbReference type="SUPFAM" id="SSF56037">
    <property type="entry name" value="PheT/TilS domain"/>
    <property type="match status" value="1"/>
</dbReference>
<keyword evidence="8 15" id="KW-0547">Nucleotide-binding</keyword>
<evidence type="ECO:0000256" key="2">
    <source>
        <dbReference type="ARBA" id="ARBA00008653"/>
    </source>
</evidence>
<dbReference type="InterPro" id="IPR045864">
    <property type="entry name" value="aa-tRNA-synth_II/BPL/LPL"/>
</dbReference>
<dbReference type="NCBIfam" id="TIGR00472">
    <property type="entry name" value="pheT_bact"/>
    <property type="match status" value="1"/>
</dbReference>
<gene>
    <name evidence="15" type="primary">pheT</name>
    <name evidence="20" type="ORF">U27_01657</name>
</gene>
<keyword evidence="7 15" id="KW-0479">Metal-binding</keyword>
<dbReference type="NCBIfam" id="NF045760">
    <property type="entry name" value="YtpR"/>
    <property type="match status" value="1"/>
</dbReference>
<evidence type="ECO:0000256" key="10">
    <source>
        <dbReference type="ARBA" id="ARBA00022842"/>
    </source>
</evidence>
<evidence type="ECO:0000256" key="12">
    <source>
        <dbReference type="ARBA" id="ARBA00022917"/>
    </source>
</evidence>
<evidence type="ECO:0000256" key="9">
    <source>
        <dbReference type="ARBA" id="ARBA00022840"/>
    </source>
</evidence>
<dbReference type="PANTHER" id="PTHR10947:SF0">
    <property type="entry name" value="PHENYLALANINE--TRNA LIGASE BETA SUBUNIT"/>
    <property type="match status" value="1"/>
</dbReference>
<dbReference type="Gene3D" id="3.30.70.380">
    <property type="entry name" value="Ferrodoxin-fold anticodon-binding domain"/>
    <property type="match status" value="1"/>
</dbReference>
<dbReference type="FunFam" id="3.30.56.10:FF:000002">
    <property type="entry name" value="Phenylalanine--tRNA ligase beta subunit"/>
    <property type="match status" value="1"/>
</dbReference>
<dbReference type="SUPFAM" id="SSF46955">
    <property type="entry name" value="Putative DNA-binding domain"/>
    <property type="match status" value="1"/>
</dbReference>
<dbReference type="SMART" id="SM00874">
    <property type="entry name" value="B5"/>
    <property type="match status" value="1"/>
</dbReference>
<evidence type="ECO:0000313" key="21">
    <source>
        <dbReference type="Proteomes" id="UP000030661"/>
    </source>
</evidence>
<evidence type="ECO:0000256" key="8">
    <source>
        <dbReference type="ARBA" id="ARBA00022741"/>
    </source>
</evidence>
<feature type="domain" description="TRNA-binding" evidence="17">
    <location>
        <begin position="41"/>
        <end position="150"/>
    </location>
</feature>
<keyword evidence="9 15" id="KW-0067">ATP-binding</keyword>
<dbReference type="InterPro" id="IPR004532">
    <property type="entry name" value="Phe-tRNA-ligase_IIc_bsu_bact"/>
</dbReference>
<dbReference type="Gene3D" id="3.30.930.10">
    <property type="entry name" value="Bira Bifunctional Protein, Domain 2"/>
    <property type="match status" value="1"/>
</dbReference>
<feature type="domain" description="B5" evidence="19">
    <location>
        <begin position="407"/>
        <end position="483"/>
    </location>
</feature>
<dbReference type="Pfam" id="PF03484">
    <property type="entry name" value="B5"/>
    <property type="match status" value="1"/>
</dbReference>
<comment type="catalytic activity">
    <reaction evidence="14 15">
        <text>tRNA(Phe) + L-phenylalanine + ATP = L-phenylalanyl-tRNA(Phe) + AMP + diphosphate + H(+)</text>
        <dbReference type="Rhea" id="RHEA:19413"/>
        <dbReference type="Rhea" id="RHEA-COMP:9668"/>
        <dbReference type="Rhea" id="RHEA-COMP:9699"/>
        <dbReference type="ChEBI" id="CHEBI:15378"/>
        <dbReference type="ChEBI" id="CHEBI:30616"/>
        <dbReference type="ChEBI" id="CHEBI:33019"/>
        <dbReference type="ChEBI" id="CHEBI:58095"/>
        <dbReference type="ChEBI" id="CHEBI:78442"/>
        <dbReference type="ChEBI" id="CHEBI:78531"/>
        <dbReference type="ChEBI" id="CHEBI:456215"/>
        <dbReference type="EC" id="6.1.1.20"/>
    </reaction>
</comment>
<dbReference type="GO" id="GO:0006432">
    <property type="term" value="P:phenylalanyl-tRNA aminoacylation"/>
    <property type="evidence" value="ECO:0007669"/>
    <property type="project" value="UniProtKB-UniRule"/>
</dbReference>
<organism evidence="20">
    <name type="scientific">Vecturithrix granuli</name>
    <dbReference type="NCBI Taxonomy" id="1499967"/>
    <lineage>
        <taxon>Bacteria</taxon>
        <taxon>Candidatus Moduliflexota</taxon>
        <taxon>Candidatus Vecturitrichia</taxon>
        <taxon>Candidatus Vecturitrichales</taxon>
        <taxon>Candidatus Vecturitrichaceae</taxon>
        <taxon>Candidatus Vecturithrix</taxon>
    </lineage>
</organism>
<dbReference type="PROSITE" id="PS50886">
    <property type="entry name" value="TRBD"/>
    <property type="match status" value="1"/>
</dbReference>
<dbReference type="InterPro" id="IPR041616">
    <property type="entry name" value="PheRS_beta_core"/>
</dbReference>
<dbReference type="SUPFAM" id="SSF54991">
    <property type="entry name" value="Anticodon-binding domain of PheRS"/>
    <property type="match status" value="1"/>
</dbReference>
<proteinExistence type="inferred from homology"/>
<comment type="subunit">
    <text evidence="3 15">Tetramer of two alpha and two beta subunits.</text>
</comment>
<evidence type="ECO:0000259" key="19">
    <source>
        <dbReference type="PROSITE" id="PS51483"/>
    </source>
</evidence>
<dbReference type="SMART" id="SM00873">
    <property type="entry name" value="B3_4"/>
    <property type="match status" value="1"/>
</dbReference>
<dbReference type="CDD" id="cd02796">
    <property type="entry name" value="tRNA_bind_bactPheRS"/>
    <property type="match status" value="1"/>
</dbReference>
<dbReference type="AlphaFoldDB" id="A0A0S6W8W2"/>
<evidence type="ECO:0000313" key="20">
    <source>
        <dbReference type="EMBL" id="GAK54827.1"/>
    </source>
</evidence>
<dbReference type="InterPro" id="IPR005146">
    <property type="entry name" value="B3/B4_tRNA-bd"/>
</dbReference>
<evidence type="ECO:0000256" key="13">
    <source>
        <dbReference type="ARBA" id="ARBA00023146"/>
    </source>
</evidence>
<dbReference type="Gene3D" id="3.30.56.10">
    <property type="match status" value="2"/>
</dbReference>
<protein>
    <recommendedName>
        <fullName evidence="15">Phenylalanine--tRNA ligase beta subunit</fullName>
        <ecNumber evidence="15">6.1.1.20</ecNumber>
    </recommendedName>
    <alternativeName>
        <fullName evidence="15">Phenylalanyl-tRNA synthetase beta subunit</fullName>
        <shortName evidence="15">PheRS</shortName>
    </alternativeName>
</protein>
<feature type="binding site" evidence="15">
    <location>
        <position position="471"/>
    </location>
    <ligand>
        <name>Mg(2+)</name>
        <dbReference type="ChEBI" id="CHEBI:18420"/>
        <note>shared with alpha subunit</note>
    </ligand>
</feature>
<keyword evidence="21" id="KW-1185">Reference proteome</keyword>
<evidence type="ECO:0000256" key="4">
    <source>
        <dbReference type="ARBA" id="ARBA00022490"/>
    </source>
</evidence>
<dbReference type="InterPro" id="IPR033714">
    <property type="entry name" value="tRNA_bind_bactPheRS"/>
</dbReference>
<dbReference type="eggNOG" id="COG0072">
    <property type="taxonomic scope" value="Bacteria"/>
</dbReference>
<keyword evidence="12 15" id="KW-0648">Protein biosynthesis</keyword>
<dbReference type="InterPro" id="IPR002547">
    <property type="entry name" value="tRNA-bd_dom"/>
</dbReference>
<dbReference type="EC" id="6.1.1.20" evidence="15"/>
<evidence type="ECO:0000256" key="1">
    <source>
        <dbReference type="ARBA" id="ARBA00004496"/>
    </source>
</evidence>
<dbReference type="FunFam" id="3.50.40.10:FF:000001">
    <property type="entry name" value="Phenylalanine--tRNA ligase beta subunit"/>
    <property type="match status" value="1"/>
</dbReference>
<dbReference type="GO" id="GO:0000049">
    <property type="term" value="F:tRNA binding"/>
    <property type="evidence" value="ECO:0007669"/>
    <property type="project" value="UniProtKB-UniRule"/>
</dbReference>
<evidence type="ECO:0000256" key="16">
    <source>
        <dbReference type="PROSITE-ProRule" id="PRU00209"/>
    </source>
</evidence>
<dbReference type="GO" id="GO:0004826">
    <property type="term" value="F:phenylalanine-tRNA ligase activity"/>
    <property type="evidence" value="ECO:0007669"/>
    <property type="project" value="UniProtKB-UniRule"/>
</dbReference>
<dbReference type="InterPro" id="IPR012340">
    <property type="entry name" value="NA-bd_OB-fold"/>
</dbReference>
<evidence type="ECO:0000256" key="3">
    <source>
        <dbReference type="ARBA" id="ARBA00011209"/>
    </source>
</evidence>
<evidence type="ECO:0000259" key="18">
    <source>
        <dbReference type="PROSITE" id="PS51447"/>
    </source>
</evidence>
<evidence type="ECO:0000256" key="5">
    <source>
        <dbReference type="ARBA" id="ARBA00022555"/>
    </source>
</evidence>
<keyword evidence="10 15" id="KW-0460">Magnesium</keyword>